<dbReference type="NCBIfam" id="TIGR00006">
    <property type="entry name" value="16S rRNA (cytosine(1402)-N(4))-methyltransferase RsmH"/>
    <property type="match status" value="1"/>
</dbReference>
<dbReference type="FunFam" id="1.10.150.170:FF:000001">
    <property type="entry name" value="Ribosomal RNA small subunit methyltransferase H"/>
    <property type="match status" value="1"/>
</dbReference>
<proteinExistence type="inferred from homology"/>
<keyword evidence="9" id="KW-1185">Reference proteome</keyword>
<sequence length="357" mass="38824">MEFSHRPVLLEPTVNALVDPGFGAKGKRSQLREGSSKLAEGVFVDGTFGRGGHSRLLLSRLAPQAKLVVFDKDPEAIAVAEALRREDERVVVVHSGFADMPAQLHGLGITAVNGVMLDLGISSPQIDDASRGFSFMREGPLDMRMDTSSGLTAAQWLAQVDQDELKEVIAKYGEERFAFQIAKAVIARRESRPLRTTLDLAELVASVVRTREKGQHPATRSFQAIRIHINQELQELALALAAVLKVLAPGGRLAVISFHSLEDRMVKQCIAAASRPAAVHARLPILEKDMPQPILNSLGRILPAEQESKENVRARSAVLRVAERTATPLPPDQGASFITAMNLVSGSARQHARKGRK</sequence>
<feature type="binding site" evidence="7">
    <location>
        <position position="97"/>
    </location>
    <ligand>
        <name>S-adenosyl-L-methionine</name>
        <dbReference type="ChEBI" id="CHEBI:59789"/>
    </ligand>
</feature>
<evidence type="ECO:0000256" key="1">
    <source>
        <dbReference type="ARBA" id="ARBA00010396"/>
    </source>
</evidence>
<feature type="binding site" evidence="7">
    <location>
        <position position="125"/>
    </location>
    <ligand>
        <name>S-adenosyl-L-methionine</name>
        <dbReference type="ChEBI" id="CHEBI:59789"/>
    </ligand>
</feature>
<evidence type="ECO:0000256" key="3">
    <source>
        <dbReference type="ARBA" id="ARBA00022552"/>
    </source>
</evidence>
<dbReference type="RefSeq" id="WP_130040425.1">
    <property type="nucleotide sequence ID" value="NZ_JACCEV010000003.1"/>
</dbReference>
<dbReference type="Proteomes" id="UP000554144">
    <property type="component" value="Unassembled WGS sequence"/>
</dbReference>
<evidence type="ECO:0000256" key="7">
    <source>
        <dbReference type="HAMAP-Rule" id="MF_01007"/>
    </source>
</evidence>
<dbReference type="Gene3D" id="3.40.50.150">
    <property type="entry name" value="Vaccinia Virus protein VP39"/>
    <property type="match status" value="1"/>
</dbReference>
<comment type="similarity">
    <text evidence="1 7">Belongs to the methyltransferase superfamily. RsmH family.</text>
</comment>
<accession>A0A853H501</accession>
<dbReference type="GO" id="GO:0071424">
    <property type="term" value="F:rRNA (cytosine-N4-)-methyltransferase activity"/>
    <property type="evidence" value="ECO:0007669"/>
    <property type="project" value="UniProtKB-UniRule"/>
</dbReference>
<protein>
    <recommendedName>
        <fullName evidence="7">Ribosomal RNA small subunit methyltransferase H</fullName>
        <ecNumber evidence="7">2.1.1.199</ecNumber>
    </recommendedName>
    <alternativeName>
        <fullName evidence="7">16S rRNA m(4)C1402 methyltransferase</fullName>
    </alternativeName>
    <alternativeName>
        <fullName evidence="7">rRNA (cytosine-N(4)-)-methyltransferase RsmH</fullName>
    </alternativeName>
</protein>
<keyword evidence="2 7" id="KW-0963">Cytoplasm</keyword>
<keyword evidence="4 7" id="KW-0489">Methyltransferase</keyword>
<dbReference type="PANTHER" id="PTHR11265">
    <property type="entry name" value="S-ADENOSYL-METHYLTRANSFERASE MRAW"/>
    <property type="match status" value="1"/>
</dbReference>
<comment type="caution">
    <text evidence="8">The sequence shown here is derived from an EMBL/GenBank/DDBJ whole genome shotgun (WGS) entry which is preliminary data.</text>
</comment>
<evidence type="ECO:0000313" key="8">
    <source>
        <dbReference type="EMBL" id="NYT86255.1"/>
    </source>
</evidence>
<dbReference type="GO" id="GO:0070475">
    <property type="term" value="P:rRNA base methylation"/>
    <property type="evidence" value="ECO:0007669"/>
    <property type="project" value="UniProtKB-UniRule"/>
</dbReference>
<dbReference type="PANTHER" id="PTHR11265:SF0">
    <property type="entry name" value="12S RRNA N4-METHYLCYTIDINE METHYLTRANSFERASE"/>
    <property type="match status" value="1"/>
</dbReference>
<comment type="function">
    <text evidence="7">Specifically methylates the N4 position of cytidine in position 1402 (C1402) of 16S rRNA.</text>
</comment>
<evidence type="ECO:0000313" key="9">
    <source>
        <dbReference type="Proteomes" id="UP000554144"/>
    </source>
</evidence>
<dbReference type="PIRSF" id="PIRSF004486">
    <property type="entry name" value="MraW"/>
    <property type="match status" value="1"/>
</dbReference>
<gene>
    <name evidence="7 8" type="primary">rsmH</name>
    <name evidence="8" type="ORF">H0A62_11620</name>
</gene>
<reference evidence="8 9" key="1">
    <citation type="submission" date="2020-07" db="EMBL/GenBank/DDBJ databases">
        <title>Taxonomic revisions and descriptions of new bacterial species based on genomic comparisons in the high-G+C-content subgroup of the family Alcaligenaceae.</title>
        <authorList>
            <person name="Szabo A."/>
            <person name="Felfoldi T."/>
        </authorList>
    </citation>
    <scope>NUCLEOTIDE SEQUENCE [LARGE SCALE GENOMIC DNA]</scope>
    <source>
        <strain evidence="8 9">DSM 25667</strain>
    </source>
</reference>
<keyword evidence="5 7" id="KW-0808">Transferase</keyword>
<comment type="subcellular location">
    <subcellularLocation>
        <location evidence="7">Cytoplasm</location>
    </subcellularLocation>
</comment>
<evidence type="ECO:0000256" key="2">
    <source>
        <dbReference type="ARBA" id="ARBA00022490"/>
    </source>
</evidence>
<dbReference type="Gene3D" id="1.10.150.170">
    <property type="entry name" value="Putative methyltransferase TM0872, insert domain"/>
    <property type="match status" value="1"/>
</dbReference>
<feature type="binding site" evidence="7">
    <location>
        <begin position="51"/>
        <end position="53"/>
    </location>
    <ligand>
        <name>S-adenosyl-L-methionine</name>
        <dbReference type="ChEBI" id="CHEBI:59789"/>
    </ligand>
</feature>
<dbReference type="InterPro" id="IPR023397">
    <property type="entry name" value="SAM-dep_MeTrfase_MraW_recog"/>
</dbReference>
<keyword evidence="3 7" id="KW-0698">rRNA processing</keyword>
<dbReference type="EMBL" id="JACCEV010000003">
    <property type="protein sequence ID" value="NYT86255.1"/>
    <property type="molecule type" value="Genomic_DNA"/>
</dbReference>
<dbReference type="GO" id="GO:0005737">
    <property type="term" value="C:cytoplasm"/>
    <property type="evidence" value="ECO:0007669"/>
    <property type="project" value="UniProtKB-SubCell"/>
</dbReference>
<organism evidence="8 9">
    <name type="scientific">Pollutimonas harenae</name>
    <dbReference type="NCBI Taxonomy" id="657015"/>
    <lineage>
        <taxon>Bacteria</taxon>
        <taxon>Pseudomonadati</taxon>
        <taxon>Pseudomonadota</taxon>
        <taxon>Betaproteobacteria</taxon>
        <taxon>Burkholderiales</taxon>
        <taxon>Alcaligenaceae</taxon>
        <taxon>Pollutimonas</taxon>
    </lineage>
</organism>
<dbReference type="HAMAP" id="MF_01007">
    <property type="entry name" value="16SrRNA_methyltr_H"/>
    <property type="match status" value="1"/>
</dbReference>
<evidence type="ECO:0000256" key="6">
    <source>
        <dbReference type="ARBA" id="ARBA00022691"/>
    </source>
</evidence>
<dbReference type="InterPro" id="IPR002903">
    <property type="entry name" value="RsmH"/>
</dbReference>
<evidence type="ECO:0000256" key="5">
    <source>
        <dbReference type="ARBA" id="ARBA00022679"/>
    </source>
</evidence>
<feature type="binding site" evidence="7">
    <location>
        <position position="71"/>
    </location>
    <ligand>
        <name>S-adenosyl-L-methionine</name>
        <dbReference type="ChEBI" id="CHEBI:59789"/>
    </ligand>
</feature>
<dbReference type="SUPFAM" id="SSF53335">
    <property type="entry name" value="S-adenosyl-L-methionine-dependent methyltransferases"/>
    <property type="match status" value="1"/>
</dbReference>
<name>A0A853H501_9BURK</name>
<feature type="binding site" evidence="7">
    <location>
        <position position="118"/>
    </location>
    <ligand>
        <name>S-adenosyl-L-methionine</name>
        <dbReference type="ChEBI" id="CHEBI:59789"/>
    </ligand>
</feature>
<keyword evidence="6 7" id="KW-0949">S-adenosyl-L-methionine</keyword>
<dbReference type="InterPro" id="IPR029063">
    <property type="entry name" value="SAM-dependent_MTases_sf"/>
</dbReference>
<dbReference type="OrthoDB" id="9806637at2"/>
<dbReference type="EC" id="2.1.1.199" evidence="7"/>
<comment type="catalytic activity">
    <reaction evidence="7">
        <text>cytidine(1402) in 16S rRNA + S-adenosyl-L-methionine = N(4)-methylcytidine(1402) in 16S rRNA + S-adenosyl-L-homocysteine + H(+)</text>
        <dbReference type="Rhea" id="RHEA:42928"/>
        <dbReference type="Rhea" id="RHEA-COMP:10286"/>
        <dbReference type="Rhea" id="RHEA-COMP:10287"/>
        <dbReference type="ChEBI" id="CHEBI:15378"/>
        <dbReference type="ChEBI" id="CHEBI:57856"/>
        <dbReference type="ChEBI" id="CHEBI:59789"/>
        <dbReference type="ChEBI" id="CHEBI:74506"/>
        <dbReference type="ChEBI" id="CHEBI:82748"/>
        <dbReference type="EC" id="2.1.1.199"/>
    </reaction>
</comment>
<dbReference type="AlphaFoldDB" id="A0A853H501"/>
<evidence type="ECO:0000256" key="4">
    <source>
        <dbReference type="ARBA" id="ARBA00022603"/>
    </source>
</evidence>
<dbReference type="Pfam" id="PF01795">
    <property type="entry name" value="Methyltransf_5"/>
    <property type="match status" value="1"/>
</dbReference>
<dbReference type="SUPFAM" id="SSF81799">
    <property type="entry name" value="Putative methyltransferase TM0872, insert domain"/>
    <property type="match status" value="1"/>
</dbReference>